<dbReference type="PANTHER" id="PTHR46373:SF2">
    <property type="entry name" value="RWP-RK DOMAIN-CONTAINING PROTEIN"/>
    <property type="match status" value="1"/>
</dbReference>
<evidence type="ECO:0000256" key="3">
    <source>
        <dbReference type="ARBA" id="ARBA00023054"/>
    </source>
</evidence>
<keyword evidence="6" id="KW-0539">Nucleus</keyword>
<dbReference type="GO" id="GO:0003700">
    <property type="term" value="F:DNA-binding transcription factor activity"/>
    <property type="evidence" value="ECO:0007669"/>
    <property type="project" value="InterPro"/>
</dbReference>
<evidence type="ECO:0000256" key="6">
    <source>
        <dbReference type="ARBA" id="ARBA00023242"/>
    </source>
</evidence>
<evidence type="ECO:0000256" key="1">
    <source>
        <dbReference type="ARBA" id="ARBA00004049"/>
    </source>
</evidence>
<evidence type="ECO:0000313" key="9">
    <source>
        <dbReference type="Proteomes" id="UP000825935"/>
    </source>
</evidence>
<sequence length="455" mass="51139">MEFSNPHVGQAALLGLSIFQNLRSEENVKSIHMYKKGNYLHIIQQEFLIKDGALTEANRLIHLACIWGESTDVQVSMDLTKLKQEGEGWRCLLDFCTSPLRSIHKLLPGSATLVRDVWSSASACINWERPPHVLSSFSACLEELQLLEGVPYKHVVADPISKTSQRLQHDLWQQWGSDLELASPKFSKTFELSSLRNQTNEKNTSMLGAASSSLPTCATSKNMGSLPWIQKHAEHCTHGMIDSDHDQKEMGLNLIGVACAFLPPDLNSAINQTEGSSQCKIFSNVLPLDLNRMQFMNLEDTVHAHNKNLNGYCDHISFDFEMIQSMKSASVSYSSRDGRSLEAVNFETLNHMKALDFQSRGSNGIRKAKEQAKFSKSTSTRSGSGRLSELTKDELTHYFNMPITQASKELKVGLTVLKKRCRIFGIPRWPHRKMKSINGLIRNIQVAYCIRLCSH</sequence>
<reference evidence="8" key="1">
    <citation type="submission" date="2021-08" db="EMBL/GenBank/DDBJ databases">
        <title>WGS assembly of Ceratopteris richardii.</title>
        <authorList>
            <person name="Marchant D.B."/>
            <person name="Chen G."/>
            <person name="Jenkins J."/>
            <person name="Shu S."/>
            <person name="Leebens-Mack J."/>
            <person name="Grimwood J."/>
            <person name="Schmutz J."/>
            <person name="Soltis P."/>
            <person name="Soltis D."/>
            <person name="Chen Z.-H."/>
        </authorList>
    </citation>
    <scope>NUCLEOTIDE SEQUENCE</scope>
    <source>
        <strain evidence="8">Whitten #5841</strain>
        <tissue evidence="8">Leaf</tissue>
    </source>
</reference>
<feature type="domain" description="RWP-RK" evidence="7">
    <location>
        <begin position="370"/>
        <end position="455"/>
    </location>
</feature>
<organism evidence="8 9">
    <name type="scientific">Ceratopteris richardii</name>
    <name type="common">Triangle waterfern</name>
    <dbReference type="NCBI Taxonomy" id="49495"/>
    <lineage>
        <taxon>Eukaryota</taxon>
        <taxon>Viridiplantae</taxon>
        <taxon>Streptophyta</taxon>
        <taxon>Embryophyta</taxon>
        <taxon>Tracheophyta</taxon>
        <taxon>Polypodiopsida</taxon>
        <taxon>Polypodiidae</taxon>
        <taxon>Polypodiales</taxon>
        <taxon>Pteridineae</taxon>
        <taxon>Pteridaceae</taxon>
        <taxon>Parkerioideae</taxon>
        <taxon>Ceratopteris</taxon>
    </lineage>
</organism>
<dbReference type="PANTHER" id="PTHR46373">
    <property type="entry name" value="PROTEIN RKD4"/>
    <property type="match status" value="1"/>
</dbReference>
<accession>A0A8T2UTL1</accession>
<evidence type="ECO:0000313" key="8">
    <source>
        <dbReference type="EMBL" id="KAH7439507.1"/>
    </source>
</evidence>
<dbReference type="Proteomes" id="UP000825935">
    <property type="component" value="Chromosome 4"/>
</dbReference>
<evidence type="ECO:0000259" key="7">
    <source>
        <dbReference type="PROSITE" id="PS51519"/>
    </source>
</evidence>
<keyword evidence="4" id="KW-0238">DNA-binding</keyword>
<dbReference type="AlphaFoldDB" id="A0A8T2UTL1"/>
<evidence type="ECO:0000256" key="2">
    <source>
        <dbReference type="ARBA" id="ARBA00023015"/>
    </source>
</evidence>
<dbReference type="PROSITE" id="PS51519">
    <property type="entry name" value="RWP_RK"/>
    <property type="match status" value="1"/>
</dbReference>
<proteinExistence type="predicted"/>
<keyword evidence="5" id="KW-0804">Transcription</keyword>
<protein>
    <recommendedName>
        <fullName evidence="7">RWP-RK domain-containing protein</fullName>
    </recommendedName>
</protein>
<dbReference type="OrthoDB" id="6270329at2759"/>
<comment type="function">
    <text evidence="1">Putative transcription factor.</text>
</comment>
<keyword evidence="2" id="KW-0805">Transcription regulation</keyword>
<comment type="caution">
    <text evidence="8">The sequence shown here is derived from an EMBL/GenBank/DDBJ whole genome shotgun (WGS) entry which is preliminary data.</text>
</comment>
<keyword evidence="3" id="KW-0175">Coiled coil</keyword>
<evidence type="ECO:0000256" key="4">
    <source>
        <dbReference type="ARBA" id="ARBA00023125"/>
    </source>
</evidence>
<dbReference type="Pfam" id="PF02042">
    <property type="entry name" value="RWP-RK"/>
    <property type="match status" value="1"/>
</dbReference>
<dbReference type="GO" id="GO:0003677">
    <property type="term" value="F:DNA binding"/>
    <property type="evidence" value="ECO:0007669"/>
    <property type="project" value="UniProtKB-KW"/>
</dbReference>
<gene>
    <name evidence="8" type="ORF">KP509_04G065200</name>
</gene>
<keyword evidence="9" id="KW-1185">Reference proteome</keyword>
<name>A0A8T2UTL1_CERRI</name>
<evidence type="ECO:0000256" key="5">
    <source>
        <dbReference type="ARBA" id="ARBA00023163"/>
    </source>
</evidence>
<dbReference type="InterPro" id="IPR003035">
    <property type="entry name" value="RWP-RK_dom"/>
</dbReference>
<dbReference type="EMBL" id="CM035409">
    <property type="protein sequence ID" value="KAH7439507.1"/>
    <property type="molecule type" value="Genomic_DNA"/>
</dbReference>
<dbReference type="InterPro" id="IPR044607">
    <property type="entry name" value="RKD-like"/>
</dbReference>